<feature type="compositionally biased region" description="Polar residues" evidence="1">
    <location>
        <begin position="120"/>
        <end position="136"/>
    </location>
</feature>
<evidence type="ECO:0000256" key="1">
    <source>
        <dbReference type="SAM" id="MobiDB-lite"/>
    </source>
</evidence>
<dbReference type="PRINTS" id="PR01217">
    <property type="entry name" value="PRICHEXTENSN"/>
</dbReference>
<feature type="compositionally biased region" description="Polar residues" evidence="1">
    <location>
        <begin position="28"/>
        <end position="52"/>
    </location>
</feature>
<evidence type="ECO:0000313" key="2">
    <source>
        <dbReference type="EMBL" id="CAF1251664.1"/>
    </source>
</evidence>
<dbReference type="PANTHER" id="PTHR45691">
    <property type="entry name" value="PROTEIN DIAPHANOUS"/>
    <property type="match status" value="1"/>
</dbReference>
<accession>A0A815A340</accession>
<feature type="region of interest" description="Disordered" evidence="1">
    <location>
        <begin position="227"/>
        <end position="262"/>
    </location>
</feature>
<proteinExistence type="predicted"/>
<feature type="region of interest" description="Disordered" evidence="1">
    <location>
        <begin position="415"/>
        <end position="474"/>
    </location>
</feature>
<comment type="caution">
    <text evidence="2">The sequence shown here is derived from an EMBL/GenBank/DDBJ whole genome shotgun (WGS) entry which is preliminary data.</text>
</comment>
<dbReference type="Proteomes" id="UP000663834">
    <property type="component" value="Unassembled WGS sequence"/>
</dbReference>
<protein>
    <submittedName>
        <fullName evidence="2">Uncharacterized protein</fullName>
    </submittedName>
</protein>
<feature type="region of interest" description="Disordered" evidence="1">
    <location>
        <begin position="100"/>
        <end position="166"/>
    </location>
</feature>
<name>A0A815A340_9BILA</name>
<dbReference type="PANTHER" id="PTHR45691:SF6">
    <property type="entry name" value="PROTEIN DIAPHANOUS"/>
    <property type="match status" value="1"/>
</dbReference>
<feature type="compositionally biased region" description="Polar residues" evidence="1">
    <location>
        <begin position="462"/>
        <end position="474"/>
    </location>
</feature>
<dbReference type="InterPro" id="IPR051412">
    <property type="entry name" value="Formin_Homology_Diaphanous_sf"/>
</dbReference>
<dbReference type="EMBL" id="CAJNOW010000144">
    <property type="protein sequence ID" value="CAF1251664.1"/>
    <property type="molecule type" value="Genomic_DNA"/>
</dbReference>
<reference evidence="2" key="1">
    <citation type="submission" date="2021-02" db="EMBL/GenBank/DDBJ databases">
        <authorList>
            <person name="Nowell W R."/>
        </authorList>
    </citation>
    <scope>NUCLEOTIDE SEQUENCE</scope>
</reference>
<evidence type="ECO:0000313" key="3">
    <source>
        <dbReference type="Proteomes" id="UP000663834"/>
    </source>
</evidence>
<feature type="region of interest" description="Disordered" evidence="1">
    <location>
        <begin position="26"/>
        <end position="52"/>
    </location>
</feature>
<sequence length="474" mass="53760">MFRYSEFLLIFSYFLHVSEYENHKQYHRSSQPSSRNISNKENTTTTTSPNRQKFNQILNEFGLDPADYIFDSSLELTSDFSSALPENLTQPQQLNIQLKSSARQHKHVQQPPPPPPVVNRQKSLSRSSSGMSQTDFSTHRAPPPPPPPPPPPAPTSSSFPQHDSDKYESNMTAQDYLQRIGTADNPPVKVVKQNTQDLVYRKEIRIRYLQPPTPPPPAPIIIREKQLPSAPPQSPLFIRERKPESSTPPPLTIRERPPSPPPLLEPYIIDKTLPPPPPQPRQVIIERLPTPPPKPRTVIFEKWLPYKKVKRPILLEKAPPQPPVPPTRNVIIEYEPLKAYTVRRVIEEGVFRVDPTQYSNYSAQTDGNVRIVDRIDDLPPPSDALMRILKEYSQNDVADYKTESLSNMEQLMQVSSSSSALPTNRERVLSSGPNRLIPSPVSAPFPFTQTRSSNNSSRRHTPLNSSTLNIDDAY</sequence>
<dbReference type="OrthoDB" id="10038512at2759"/>
<dbReference type="GO" id="GO:0005884">
    <property type="term" value="C:actin filament"/>
    <property type="evidence" value="ECO:0007669"/>
    <property type="project" value="TreeGrafter"/>
</dbReference>
<organism evidence="2 3">
    <name type="scientific">Rotaria magnacalcarata</name>
    <dbReference type="NCBI Taxonomy" id="392030"/>
    <lineage>
        <taxon>Eukaryota</taxon>
        <taxon>Metazoa</taxon>
        <taxon>Spiralia</taxon>
        <taxon>Gnathifera</taxon>
        <taxon>Rotifera</taxon>
        <taxon>Eurotatoria</taxon>
        <taxon>Bdelloidea</taxon>
        <taxon>Philodinida</taxon>
        <taxon>Philodinidae</taxon>
        <taxon>Rotaria</taxon>
    </lineage>
</organism>
<dbReference type="GO" id="GO:0030041">
    <property type="term" value="P:actin filament polymerization"/>
    <property type="evidence" value="ECO:0007669"/>
    <property type="project" value="TreeGrafter"/>
</dbReference>
<feature type="compositionally biased region" description="Pro residues" evidence="1">
    <location>
        <begin position="141"/>
        <end position="154"/>
    </location>
</feature>
<dbReference type="AlphaFoldDB" id="A0A815A340"/>
<gene>
    <name evidence="2" type="ORF">KQP761_LOCUS2322</name>
</gene>